<dbReference type="InterPro" id="IPR011330">
    <property type="entry name" value="Glyco_hydro/deAcase_b/a-brl"/>
</dbReference>
<dbReference type="Gene3D" id="3.20.110.10">
    <property type="entry name" value="Glycoside hydrolase 38, N terminal domain"/>
    <property type="match status" value="1"/>
</dbReference>
<feature type="domain" description="Glycoside hydrolase family 38 N-terminal" evidence="1">
    <location>
        <begin position="6"/>
        <end position="188"/>
    </location>
</feature>
<gene>
    <name evidence="4" type="ORF">CDQ84_11370</name>
</gene>
<dbReference type="InterPro" id="IPR011013">
    <property type="entry name" value="Gal_mutarotase_sf_dom"/>
</dbReference>
<comment type="caution">
    <text evidence="4">The sequence shown here is derived from an EMBL/GenBank/DDBJ whole genome shotgun (WGS) entry which is preliminary data.</text>
</comment>
<organism evidence="4 5">
    <name type="scientific">Clostridium thermosuccinogenes</name>
    <dbReference type="NCBI Taxonomy" id="84032"/>
    <lineage>
        <taxon>Bacteria</taxon>
        <taxon>Bacillati</taxon>
        <taxon>Bacillota</taxon>
        <taxon>Clostridia</taxon>
        <taxon>Eubacteriales</taxon>
        <taxon>Clostridiaceae</taxon>
        <taxon>Clostridium</taxon>
    </lineage>
</organism>
<dbReference type="InterPro" id="IPR041147">
    <property type="entry name" value="GH38_C"/>
</dbReference>
<dbReference type="CDD" id="cd10791">
    <property type="entry name" value="GH38N_AMII_like_1"/>
    <property type="match status" value="1"/>
</dbReference>
<keyword evidence="5" id="KW-1185">Reference proteome</keyword>
<dbReference type="OrthoDB" id="237949at2"/>
<reference evidence="4 5" key="1">
    <citation type="submission" date="2017-06" db="EMBL/GenBank/DDBJ databases">
        <title>Investigating the central metabolism of Clostridium thermosuccinogenes.</title>
        <authorList>
            <person name="Koendjbiharie J.G."/>
            <person name="van Kranenburg R."/>
        </authorList>
    </citation>
    <scope>NUCLEOTIDE SEQUENCE [LARGE SCALE GENOMIC DNA]</scope>
    <source>
        <strain evidence="4 5">DSM 5806</strain>
    </source>
</reference>
<dbReference type="Pfam" id="PF17677">
    <property type="entry name" value="Glyco_hydro38C2"/>
    <property type="match status" value="1"/>
</dbReference>
<dbReference type="GO" id="GO:0006013">
    <property type="term" value="P:mannose metabolic process"/>
    <property type="evidence" value="ECO:0007669"/>
    <property type="project" value="InterPro"/>
</dbReference>
<dbReference type="RefSeq" id="WP_103081865.1">
    <property type="nucleotide sequence ID" value="NZ_CP021850.1"/>
</dbReference>
<feature type="domain" description="Glycosyl hydrolase family 38 C-terminal" evidence="2">
    <location>
        <begin position="480"/>
        <end position="682"/>
    </location>
</feature>
<dbReference type="AlphaFoldDB" id="A0A2K2FCK3"/>
<evidence type="ECO:0008006" key="6">
    <source>
        <dbReference type="Google" id="ProtNLM"/>
    </source>
</evidence>
<dbReference type="Pfam" id="PF01074">
    <property type="entry name" value="Glyco_hydro_38N"/>
    <property type="match status" value="1"/>
</dbReference>
<protein>
    <recommendedName>
        <fullName evidence="6">Glycoside hydrolase family 38 N-terminal domain-containing protein</fullName>
    </recommendedName>
</protein>
<evidence type="ECO:0000259" key="2">
    <source>
        <dbReference type="Pfam" id="PF07748"/>
    </source>
</evidence>
<evidence type="ECO:0000259" key="3">
    <source>
        <dbReference type="Pfam" id="PF17677"/>
    </source>
</evidence>
<dbReference type="InterPro" id="IPR027291">
    <property type="entry name" value="Glyco_hydro_38_N_sf"/>
</dbReference>
<dbReference type="Pfam" id="PF07748">
    <property type="entry name" value="Glyco_hydro_38C"/>
    <property type="match status" value="1"/>
</dbReference>
<dbReference type="KEGG" id="cthd:CDO33_03205"/>
<dbReference type="Proteomes" id="UP000236151">
    <property type="component" value="Unassembled WGS sequence"/>
</dbReference>
<dbReference type="PANTHER" id="PTHR46017">
    <property type="entry name" value="ALPHA-MANNOSIDASE 2C1"/>
    <property type="match status" value="1"/>
</dbReference>
<dbReference type="GO" id="GO:0009313">
    <property type="term" value="P:oligosaccharide catabolic process"/>
    <property type="evidence" value="ECO:0007669"/>
    <property type="project" value="TreeGrafter"/>
</dbReference>
<name>A0A2K2FCK3_9CLOT</name>
<dbReference type="InterPro" id="IPR000602">
    <property type="entry name" value="Glyco_hydro_38_N"/>
</dbReference>
<dbReference type="InterPro" id="IPR011682">
    <property type="entry name" value="Glyco_hydro_38_C"/>
</dbReference>
<dbReference type="Gene3D" id="2.70.98.30">
    <property type="entry name" value="Golgi alpha-mannosidase II, domain 4"/>
    <property type="match status" value="1"/>
</dbReference>
<dbReference type="SUPFAM" id="SSF88713">
    <property type="entry name" value="Glycoside hydrolase/deacetylase"/>
    <property type="match status" value="1"/>
</dbReference>
<accession>A0A2K2FCK3</accession>
<evidence type="ECO:0000313" key="4">
    <source>
        <dbReference type="EMBL" id="PNT98256.1"/>
    </source>
</evidence>
<proteinExistence type="predicted"/>
<evidence type="ECO:0000259" key="1">
    <source>
        <dbReference type="Pfam" id="PF01074"/>
    </source>
</evidence>
<sequence length="858" mass="97442">MRKTETIYVVFKTHFDIGFTGLASEVIDSYQKSMLKSVLETCEATSSNDQNHRYVWTMSSWPLKKSLETPDMEIRKQAMDLARDGRLAWHALPFTTHTEFAGTEEFIRSLEIGKKLNREFNKKYSTAKMTDVPGHTRMLPSLLAKAGVRFLHLGCNSCANPPEVPRCFFWKGPDGNGVVTFYTKGGYGTDLVPPDDWDYPVWLALMNTSDNSGPHSADVIRDILSTVEEKLPGAKVIIGTMDDFADAFLACKPQLPVIETDLADSWIHGVATYPDEVSRIRSLRKTAMNVEGILALKKMSEGYRISDSVKELIDKAYENMILFDEHTWGLDTKITICNMPDKKSRVYEKKLFLEDKKTPEYKRIEQSWREKSQYVKNAEEAVSGIINEFPVKEDNHVSVYNILPWQRDGEVDVTGLAAEGEVFVDREGKAFPIYERDGRCIAQLENLPPVGCKNYRIETKAIESDKCPVASGDGHGGAVLENSRISVSIDGKTGCIRSFYDKINKKEWVASGGGFGGYAYDIHGKERIIQYLKDFAYDLEDWFLFDNGRPGYPWVKDKTYQAEDTRIEISNSHGLGSVEVIWKMPSESVEKYGNAPEVRMKIEMGEDSEYVDIQYSIRGKEETPFVESGHFIFPLNAEAPRYAIQKMGAVIDPEKDIQYGANTSLYCCDRWVNVSDGDHSIAFFPKDTPLLSIGENRVYIYSKDYKPKKPVLYWNAFNNQWATNFPQWIGGDFGFRFRIYPYAGAWNDGDMPKRAEEYATSLHPLKEAVECRLLEQDIENANILIFKNADDGNGYILRLQENRGKAGVITIKLTDGMGIYSTCILPEEDEEIYSDIPGVLEVKTAPFEIHTFRIVERK</sequence>
<feature type="domain" description="Glycosyl hydrolases family 38 C-terminal" evidence="3">
    <location>
        <begin position="780"/>
        <end position="852"/>
    </location>
</feature>
<dbReference type="PANTHER" id="PTHR46017:SF1">
    <property type="entry name" value="ALPHA-MANNOSIDASE 2C1"/>
    <property type="match status" value="1"/>
</dbReference>
<dbReference type="GO" id="GO:0030246">
    <property type="term" value="F:carbohydrate binding"/>
    <property type="evidence" value="ECO:0007669"/>
    <property type="project" value="InterPro"/>
</dbReference>
<dbReference type="EMBL" id="NIOJ01000029">
    <property type="protein sequence ID" value="PNT98256.1"/>
    <property type="molecule type" value="Genomic_DNA"/>
</dbReference>
<evidence type="ECO:0000313" key="5">
    <source>
        <dbReference type="Proteomes" id="UP000236151"/>
    </source>
</evidence>
<dbReference type="GO" id="GO:0004559">
    <property type="term" value="F:alpha-mannosidase activity"/>
    <property type="evidence" value="ECO:0007669"/>
    <property type="project" value="InterPro"/>
</dbReference>
<dbReference type="SUPFAM" id="SSF74650">
    <property type="entry name" value="Galactose mutarotase-like"/>
    <property type="match status" value="1"/>
</dbReference>